<organism evidence="2 3">
    <name type="scientific">Amanita thiersii Skay4041</name>
    <dbReference type="NCBI Taxonomy" id="703135"/>
    <lineage>
        <taxon>Eukaryota</taxon>
        <taxon>Fungi</taxon>
        <taxon>Dikarya</taxon>
        <taxon>Basidiomycota</taxon>
        <taxon>Agaricomycotina</taxon>
        <taxon>Agaricomycetes</taxon>
        <taxon>Agaricomycetidae</taxon>
        <taxon>Agaricales</taxon>
        <taxon>Pluteineae</taxon>
        <taxon>Amanitaceae</taxon>
        <taxon>Amanita</taxon>
    </lineage>
</organism>
<keyword evidence="3" id="KW-1185">Reference proteome</keyword>
<protein>
    <submittedName>
        <fullName evidence="2">Uncharacterized protein</fullName>
    </submittedName>
</protein>
<evidence type="ECO:0000313" key="3">
    <source>
        <dbReference type="Proteomes" id="UP000242287"/>
    </source>
</evidence>
<evidence type="ECO:0000313" key="2">
    <source>
        <dbReference type="EMBL" id="PFH47100.1"/>
    </source>
</evidence>
<reference evidence="2 3" key="1">
    <citation type="submission" date="2014-02" db="EMBL/GenBank/DDBJ databases">
        <title>Transposable element dynamics among asymbiotic and ectomycorrhizal Amanita fungi.</title>
        <authorList>
            <consortium name="DOE Joint Genome Institute"/>
            <person name="Hess J."/>
            <person name="Skrede I."/>
            <person name="Wolfe B."/>
            <person name="LaButti K."/>
            <person name="Ohm R.A."/>
            <person name="Grigoriev I.V."/>
            <person name="Pringle A."/>
        </authorList>
    </citation>
    <scope>NUCLEOTIDE SEQUENCE [LARGE SCALE GENOMIC DNA]</scope>
    <source>
        <strain evidence="2 3">SKay4041</strain>
    </source>
</reference>
<dbReference type="AlphaFoldDB" id="A0A2A9NHB2"/>
<name>A0A2A9NHB2_9AGAR</name>
<proteinExistence type="predicted"/>
<accession>A0A2A9NHB2</accession>
<gene>
    <name evidence="2" type="ORF">AMATHDRAFT_68417</name>
</gene>
<evidence type="ECO:0000256" key="1">
    <source>
        <dbReference type="SAM" id="MobiDB-lite"/>
    </source>
</evidence>
<dbReference type="EMBL" id="KZ302134">
    <property type="protein sequence ID" value="PFH47100.1"/>
    <property type="molecule type" value="Genomic_DNA"/>
</dbReference>
<sequence length="59" mass="6812">MALRSNEGMIRSAITLLVELQLPFYVMRNVSQRNRGKSRTSSLEGRVYSVSKRKQARLQ</sequence>
<feature type="region of interest" description="Disordered" evidence="1">
    <location>
        <begin position="31"/>
        <end position="59"/>
    </location>
</feature>
<dbReference type="Proteomes" id="UP000242287">
    <property type="component" value="Unassembled WGS sequence"/>
</dbReference>
<feature type="compositionally biased region" description="Polar residues" evidence="1">
    <location>
        <begin position="31"/>
        <end position="43"/>
    </location>
</feature>